<dbReference type="RefSeq" id="WP_105935307.1">
    <property type="nucleotide sequence ID" value="NZ_PVNP01000167.1"/>
</dbReference>
<reference evidence="3" key="1">
    <citation type="journal article" date="2020" name="Int. J. Syst. Evol. Microbiol.">
        <title>Alteromonas alba sp. nov., a marine bacterium isolated from the seawater of the West Pacific Ocean.</title>
        <authorList>
            <person name="Sun C."/>
            <person name="Wu Y.-H."/>
            <person name="Xamxidin M."/>
            <person name="Cheng H."/>
            <person name="Xu X.-W."/>
        </authorList>
    </citation>
    <scope>NUCLEOTIDE SEQUENCE [LARGE SCALE GENOMIC DNA]</scope>
    <source>
        <strain evidence="3">190</strain>
    </source>
</reference>
<accession>A0A2S9V8E0</accession>
<dbReference type="EMBL" id="PVNP01000167">
    <property type="protein sequence ID" value="PRO72729.1"/>
    <property type="molecule type" value="Genomic_DNA"/>
</dbReference>
<dbReference type="GO" id="GO:0015097">
    <property type="term" value="F:mercury ion transmembrane transporter activity"/>
    <property type="evidence" value="ECO:0007669"/>
    <property type="project" value="InterPro"/>
</dbReference>
<evidence type="ECO:0000313" key="3">
    <source>
        <dbReference type="Proteomes" id="UP000238949"/>
    </source>
</evidence>
<name>A0A2S9V8E0_9ALTE</name>
<dbReference type="NCBIfam" id="NF033784">
    <property type="entry name" value="transport_merC"/>
    <property type="match status" value="1"/>
</dbReference>
<keyword evidence="1" id="KW-0812">Transmembrane</keyword>
<evidence type="ECO:0000256" key="1">
    <source>
        <dbReference type="SAM" id="Phobius"/>
    </source>
</evidence>
<sequence>MFGTLVEKVGSTGTWLSALSCAACFPVLGSFGATIGLSFLSQFEGVAINTLLPIFASIALLGNGANWWLHRNHLRGIISILGPIAVLLTLYPLWQYGWSTYLFYGALILMLVVSVFDFLKPVRPQCRV</sequence>
<dbReference type="AlphaFoldDB" id="A0A2S9V8E0"/>
<evidence type="ECO:0000313" key="2">
    <source>
        <dbReference type="EMBL" id="PRO72729.1"/>
    </source>
</evidence>
<keyword evidence="3" id="KW-1185">Reference proteome</keyword>
<keyword evidence="1" id="KW-0472">Membrane</keyword>
<protein>
    <submittedName>
        <fullName evidence="2">Mercury transporter MerC</fullName>
    </submittedName>
</protein>
<feature type="transmembrane region" description="Helical" evidence="1">
    <location>
        <begin position="46"/>
        <end position="69"/>
    </location>
</feature>
<gene>
    <name evidence="2" type="ORF">C6Y40_15180</name>
</gene>
<proteinExistence type="predicted"/>
<dbReference type="OrthoDB" id="4764601at2"/>
<comment type="caution">
    <text evidence="2">The sequence shown here is derived from an EMBL/GenBank/DDBJ whole genome shotgun (WGS) entry which is preliminary data.</text>
</comment>
<dbReference type="Proteomes" id="UP000238949">
    <property type="component" value="Unassembled WGS sequence"/>
</dbReference>
<feature type="transmembrane region" description="Helical" evidence="1">
    <location>
        <begin position="12"/>
        <end position="40"/>
    </location>
</feature>
<keyword evidence="1" id="KW-1133">Transmembrane helix</keyword>
<feature type="transmembrane region" description="Helical" evidence="1">
    <location>
        <begin position="76"/>
        <end position="94"/>
    </location>
</feature>
<dbReference type="InterPro" id="IPR004891">
    <property type="entry name" value="Mercury-R_MerC"/>
</dbReference>
<feature type="transmembrane region" description="Helical" evidence="1">
    <location>
        <begin position="100"/>
        <end position="119"/>
    </location>
</feature>
<dbReference type="GO" id="GO:0016020">
    <property type="term" value="C:membrane"/>
    <property type="evidence" value="ECO:0007669"/>
    <property type="project" value="InterPro"/>
</dbReference>
<dbReference type="Pfam" id="PF03203">
    <property type="entry name" value="MerC"/>
    <property type="match status" value="1"/>
</dbReference>
<organism evidence="2 3">
    <name type="scientific">Alteromonas alba</name>
    <dbReference type="NCBI Taxonomy" id="2079529"/>
    <lineage>
        <taxon>Bacteria</taxon>
        <taxon>Pseudomonadati</taxon>
        <taxon>Pseudomonadota</taxon>
        <taxon>Gammaproteobacteria</taxon>
        <taxon>Alteromonadales</taxon>
        <taxon>Alteromonadaceae</taxon>
        <taxon>Alteromonas/Salinimonas group</taxon>
        <taxon>Alteromonas</taxon>
    </lineage>
</organism>